<dbReference type="GO" id="GO:0005886">
    <property type="term" value="C:plasma membrane"/>
    <property type="evidence" value="ECO:0007669"/>
    <property type="project" value="UniProtKB-SubCell"/>
</dbReference>
<comment type="subcellular location">
    <subcellularLocation>
        <location evidence="1 8">Cell membrane</location>
        <topology evidence="1 8">Multi-pass membrane protein</topology>
    </subcellularLocation>
</comment>
<feature type="transmembrane region" description="Helical" evidence="8">
    <location>
        <begin position="179"/>
        <end position="199"/>
    </location>
</feature>
<feature type="transmembrane region" description="Helical" evidence="8">
    <location>
        <begin position="12"/>
        <end position="37"/>
    </location>
</feature>
<feature type="transmembrane region" description="Helical" evidence="8">
    <location>
        <begin position="49"/>
        <end position="67"/>
    </location>
</feature>
<feature type="transmembrane region" description="Helical" evidence="8">
    <location>
        <begin position="79"/>
        <end position="99"/>
    </location>
</feature>
<evidence type="ECO:0000256" key="4">
    <source>
        <dbReference type="ARBA" id="ARBA00022475"/>
    </source>
</evidence>
<evidence type="ECO:0000313" key="10">
    <source>
        <dbReference type="Proteomes" id="UP000639775"/>
    </source>
</evidence>
<evidence type="ECO:0000256" key="6">
    <source>
        <dbReference type="ARBA" id="ARBA00022989"/>
    </source>
</evidence>
<gene>
    <name evidence="9" type="ORF">HAT86_08095</name>
</gene>
<sequence>MDTLLQIGPGAWAVVAMVALLAGVVKGVVGFAMPMILISGLGSVVSPELALAGLILPTVVANLWQALRQGWRAAWASVRVYWVFLGVGFVVLMAVAQLVPMMPKPLIFLLIGIPVTLYASLGVLGIPPRLPGGEGRKGEATMAVIAGFFGGISGVWGPPTVAMLTARGTAKADQMRIQGVIYGLGSVALLWAHIVSGVLDTKTAPLSLLLIAPAVLGLWVGFQISDRIDHKAFRKLTLLVLLIAGLNLIRRGIMAF</sequence>
<protein>
    <recommendedName>
        <fullName evidence="8">Probable membrane transporter protein</fullName>
    </recommendedName>
</protein>
<evidence type="ECO:0000313" key="9">
    <source>
        <dbReference type="EMBL" id="NHQ74427.1"/>
    </source>
</evidence>
<feature type="transmembrane region" description="Helical" evidence="8">
    <location>
        <begin position="205"/>
        <end position="224"/>
    </location>
</feature>
<evidence type="ECO:0000256" key="2">
    <source>
        <dbReference type="ARBA" id="ARBA00009142"/>
    </source>
</evidence>
<keyword evidence="3" id="KW-0813">Transport</keyword>
<dbReference type="PANTHER" id="PTHR30269">
    <property type="entry name" value="TRANSMEMBRANE PROTEIN YFCA"/>
    <property type="match status" value="1"/>
</dbReference>
<keyword evidence="4 8" id="KW-1003">Cell membrane</keyword>
<feature type="transmembrane region" description="Helical" evidence="8">
    <location>
        <begin position="140"/>
        <end position="158"/>
    </location>
</feature>
<evidence type="ECO:0000256" key="3">
    <source>
        <dbReference type="ARBA" id="ARBA00022448"/>
    </source>
</evidence>
<dbReference type="Proteomes" id="UP000639775">
    <property type="component" value="Unassembled WGS sequence"/>
</dbReference>
<dbReference type="InterPro" id="IPR052017">
    <property type="entry name" value="TSUP"/>
</dbReference>
<dbReference type="PANTHER" id="PTHR30269:SF32">
    <property type="entry name" value="MEMBRANE TRANSPORTER PROTEIN-RELATED"/>
    <property type="match status" value="1"/>
</dbReference>
<keyword evidence="10" id="KW-1185">Reference proteome</keyword>
<evidence type="ECO:0000256" key="7">
    <source>
        <dbReference type="ARBA" id="ARBA00023136"/>
    </source>
</evidence>
<keyword evidence="6 8" id="KW-1133">Transmembrane helix</keyword>
<evidence type="ECO:0000256" key="1">
    <source>
        <dbReference type="ARBA" id="ARBA00004651"/>
    </source>
</evidence>
<evidence type="ECO:0000256" key="8">
    <source>
        <dbReference type="RuleBase" id="RU363041"/>
    </source>
</evidence>
<keyword evidence="5 8" id="KW-0812">Transmembrane</keyword>
<feature type="transmembrane region" description="Helical" evidence="8">
    <location>
        <begin position="236"/>
        <end position="253"/>
    </location>
</feature>
<feature type="transmembrane region" description="Helical" evidence="8">
    <location>
        <begin position="106"/>
        <end position="128"/>
    </location>
</feature>
<reference evidence="9" key="1">
    <citation type="submission" date="2020-03" db="EMBL/GenBank/DDBJ databases">
        <title>Roseovarius gahaiensis sp. nov., isolated from Gahai Saline Lake, China.</title>
        <authorList>
            <person name="Sun X."/>
        </authorList>
    </citation>
    <scope>NUCLEOTIDE SEQUENCE</scope>
    <source>
        <strain evidence="9">GH877</strain>
    </source>
</reference>
<dbReference type="InterPro" id="IPR002781">
    <property type="entry name" value="TM_pro_TauE-like"/>
</dbReference>
<proteinExistence type="inferred from homology"/>
<dbReference type="AlphaFoldDB" id="A0A967BHG4"/>
<organism evidence="9 10">
    <name type="scientific">Roseovarius gahaiensis</name>
    <dbReference type="NCBI Taxonomy" id="2716691"/>
    <lineage>
        <taxon>Bacteria</taxon>
        <taxon>Pseudomonadati</taxon>
        <taxon>Pseudomonadota</taxon>
        <taxon>Alphaproteobacteria</taxon>
        <taxon>Rhodobacterales</taxon>
        <taxon>Roseobacteraceae</taxon>
        <taxon>Roseovarius</taxon>
    </lineage>
</organism>
<dbReference type="Pfam" id="PF01925">
    <property type="entry name" value="TauE"/>
    <property type="match status" value="1"/>
</dbReference>
<dbReference type="EMBL" id="JAAORB010000011">
    <property type="protein sequence ID" value="NHQ74427.1"/>
    <property type="molecule type" value="Genomic_DNA"/>
</dbReference>
<comment type="similarity">
    <text evidence="2 8">Belongs to the 4-toluene sulfonate uptake permease (TSUP) (TC 2.A.102) family.</text>
</comment>
<dbReference type="RefSeq" id="WP_167195592.1">
    <property type="nucleotide sequence ID" value="NZ_JAAORB010000011.1"/>
</dbReference>
<keyword evidence="7 8" id="KW-0472">Membrane</keyword>
<comment type="caution">
    <text evidence="9">The sequence shown here is derived from an EMBL/GenBank/DDBJ whole genome shotgun (WGS) entry which is preliminary data.</text>
</comment>
<name>A0A967BHG4_9RHOB</name>
<accession>A0A967BHG4</accession>
<evidence type="ECO:0000256" key="5">
    <source>
        <dbReference type="ARBA" id="ARBA00022692"/>
    </source>
</evidence>